<dbReference type="Proteomes" id="UP000198287">
    <property type="component" value="Unassembled WGS sequence"/>
</dbReference>
<keyword evidence="3" id="KW-1185">Reference proteome</keyword>
<organism evidence="2 3">
    <name type="scientific">Folsomia candida</name>
    <name type="common">Springtail</name>
    <dbReference type="NCBI Taxonomy" id="158441"/>
    <lineage>
        <taxon>Eukaryota</taxon>
        <taxon>Metazoa</taxon>
        <taxon>Ecdysozoa</taxon>
        <taxon>Arthropoda</taxon>
        <taxon>Hexapoda</taxon>
        <taxon>Collembola</taxon>
        <taxon>Entomobryomorpha</taxon>
        <taxon>Isotomoidea</taxon>
        <taxon>Isotomidae</taxon>
        <taxon>Proisotominae</taxon>
        <taxon>Folsomia</taxon>
    </lineage>
</organism>
<proteinExistence type="predicted"/>
<evidence type="ECO:0000313" key="2">
    <source>
        <dbReference type="EMBL" id="OXA38200.1"/>
    </source>
</evidence>
<gene>
    <name evidence="2" type="ORF">Fcan01_26996</name>
</gene>
<dbReference type="AlphaFoldDB" id="A0A226CZG0"/>
<feature type="chain" id="PRO_5011968497" evidence="1">
    <location>
        <begin position="19"/>
        <end position="175"/>
    </location>
</feature>
<dbReference type="EMBL" id="LNIX01000047">
    <property type="protein sequence ID" value="OXA38200.1"/>
    <property type="molecule type" value="Genomic_DNA"/>
</dbReference>
<name>A0A226CZG0_FOLCA</name>
<evidence type="ECO:0000313" key="3">
    <source>
        <dbReference type="Proteomes" id="UP000198287"/>
    </source>
</evidence>
<reference evidence="2 3" key="1">
    <citation type="submission" date="2015-12" db="EMBL/GenBank/DDBJ databases">
        <title>The genome of Folsomia candida.</title>
        <authorList>
            <person name="Faddeeva A."/>
            <person name="Derks M.F."/>
            <person name="Anvar Y."/>
            <person name="Smit S."/>
            <person name="Van Straalen N."/>
            <person name="Roelofs D."/>
        </authorList>
    </citation>
    <scope>NUCLEOTIDE SEQUENCE [LARGE SCALE GENOMIC DNA]</scope>
    <source>
        <strain evidence="2 3">VU population</strain>
        <tissue evidence="2">Whole body</tissue>
    </source>
</reference>
<accession>A0A226CZG0</accession>
<comment type="caution">
    <text evidence="2">The sequence shown here is derived from an EMBL/GenBank/DDBJ whole genome shotgun (WGS) entry which is preliminary data.</text>
</comment>
<keyword evidence="1" id="KW-0732">Signal</keyword>
<feature type="signal peptide" evidence="1">
    <location>
        <begin position="1"/>
        <end position="18"/>
    </location>
</feature>
<evidence type="ECO:0000256" key="1">
    <source>
        <dbReference type="SAM" id="SignalP"/>
    </source>
</evidence>
<sequence length="175" mass="19226">MGVSMVVWKGAFFATFYAATTPTSTAGNEKSLQRKGNETVKYHRSAQPSRWGAGRWWRTEEEMVDVRVAVVGGVRLCGRACHEGQMGGYMGVRVGAVFAPSFTLATPTSGAATTTTTVPLTKINKYVNEFDARDVKYLHQKSHEADSGRLVAEIYYYNDLLTLNSKPPPLEGRAL</sequence>
<protein>
    <submittedName>
        <fullName evidence="2">Uncharacterized protein</fullName>
    </submittedName>
</protein>